<accession>A0AAE3SPH9</accession>
<dbReference type="AlphaFoldDB" id="A0AAE3SPH9"/>
<organism evidence="1 2">
    <name type="scientific">Lentiprolixibacter aurantiacus</name>
    <dbReference type="NCBI Taxonomy" id="2993939"/>
    <lineage>
        <taxon>Bacteria</taxon>
        <taxon>Pseudomonadati</taxon>
        <taxon>Bacteroidota</taxon>
        <taxon>Flavobacteriia</taxon>
        <taxon>Flavobacteriales</taxon>
        <taxon>Flavobacteriaceae</taxon>
        <taxon>Lentiprolixibacter</taxon>
    </lineage>
</organism>
<dbReference type="EMBL" id="JAPFQP010000004">
    <property type="protein sequence ID" value="MCX2720704.1"/>
    <property type="molecule type" value="Genomic_DNA"/>
</dbReference>
<protein>
    <submittedName>
        <fullName evidence="1">DUF1569 domain-containing protein</fullName>
    </submittedName>
</protein>
<comment type="caution">
    <text evidence="1">The sequence shown here is derived from an EMBL/GenBank/DDBJ whole genome shotgun (WGS) entry which is preliminary data.</text>
</comment>
<proteinExistence type="predicted"/>
<keyword evidence="2" id="KW-1185">Reference proteome</keyword>
<evidence type="ECO:0000313" key="2">
    <source>
        <dbReference type="Proteomes" id="UP001207116"/>
    </source>
</evidence>
<sequence length="147" mass="17641">MKSIFDEKTYQEVKSRMKALSPDSERQWGKMTVAQMLWHCQLPIRIAIKNKEPKRKSNPLIRLLFKKSLYNDKPWRKNLPTVKAAKATEEKDFEKEFRTLSEMITELHHLKGRENWNPHPIFGEFTPEQWGKLQYKHLDHHLKQFGV</sequence>
<name>A0AAE3SPH9_9FLAO</name>
<gene>
    <name evidence="1" type="ORF">OO016_13905</name>
</gene>
<dbReference type="RefSeq" id="WP_266015256.1">
    <property type="nucleotide sequence ID" value="NZ_JAPFQP010000004.1"/>
</dbReference>
<dbReference type="Proteomes" id="UP001207116">
    <property type="component" value="Unassembled WGS sequence"/>
</dbReference>
<dbReference type="InterPro" id="IPR034660">
    <property type="entry name" value="DinB/YfiT-like"/>
</dbReference>
<reference evidence="1" key="1">
    <citation type="submission" date="2022-11" db="EMBL/GenBank/DDBJ databases">
        <title>The characterization of three novel Bacteroidetes species and genomic analysis of their roles in tidal elemental geochemical cycles.</title>
        <authorList>
            <person name="Ma K.-J."/>
        </authorList>
    </citation>
    <scope>NUCLEOTIDE SEQUENCE</scope>
    <source>
        <strain evidence="1">M415</strain>
    </source>
</reference>
<evidence type="ECO:0000313" key="1">
    <source>
        <dbReference type="EMBL" id="MCX2720704.1"/>
    </source>
</evidence>
<dbReference type="Gene3D" id="1.20.120.450">
    <property type="entry name" value="dinb family like domain"/>
    <property type="match status" value="1"/>
</dbReference>
<dbReference type="Pfam" id="PF07606">
    <property type="entry name" value="DUF1569"/>
    <property type="match status" value="1"/>
</dbReference>
<dbReference type="InterPro" id="IPR011463">
    <property type="entry name" value="DUF1569"/>
</dbReference>